<proteinExistence type="predicted"/>
<protein>
    <submittedName>
        <fullName evidence="2">F-box domain-containing protein</fullName>
    </submittedName>
</protein>
<organism evidence="2 3">
    <name type="scientific">Mycena chlorophos</name>
    <name type="common">Agaric fungus</name>
    <name type="synonym">Agaricus chlorophos</name>
    <dbReference type="NCBI Taxonomy" id="658473"/>
    <lineage>
        <taxon>Eukaryota</taxon>
        <taxon>Fungi</taxon>
        <taxon>Dikarya</taxon>
        <taxon>Basidiomycota</taxon>
        <taxon>Agaricomycotina</taxon>
        <taxon>Agaricomycetes</taxon>
        <taxon>Agaricomycetidae</taxon>
        <taxon>Agaricales</taxon>
        <taxon>Marasmiineae</taxon>
        <taxon>Mycenaceae</taxon>
        <taxon>Mycena</taxon>
    </lineage>
</organism>
<evidence type="ECO:0000259" key="1">
    <source>
        <dbReference type="PROSITE" id="PS50181"/>
    </source>
</evidence>
<evidence type="ECO:0000313" key="3">
    <source>
        <dbReference type="Proteomes" id="UP000613580"/>
    </source>
</evidence>
<dbReference type="SMART" id="SM00256">
    <property type="entry name" value="FBOX"/>
    <property type="match status" value="1"/>
</dbReference>
<dbReference type="Proteomes" id="UP000613580">
    <property type="component" value="Unassembled WGS sequence"/>
</dbReference>
<name>A0A8H6RZR0_MYCCL</name>
<dbReference type="InterPro" id="IPR036047">
    <property type="entry name" value="F-box-like_dom_sf"/>
</dbReference>
<evidence type="ECO:0000313" key="2">
    <source>
        <dbReference type="EMBL" id="KAF7289575.1"/>
    </source>
</evidence>
<keyword evidence="3" id="KW-1185">Reference proteome</keyword>
<comment type="caution">
    <text evidence="2">The sequence shown here is derived from an EMBL/GenBank/DDBJ whole genome shotgun (WGS) entry which is preliminary data.</text>
</comment>
<dbReference type="OrthoDB" id="2745718at2759"/>
<gene>
    <name evidence="2" type="ORF">HMN09_01319500</name>
</gene>
<dbReference type="EMBL" id="JACAZE010000028">
    <property type="protein sequence ID" value="KAF7289575.1"/>
    <property type="molecule type" value="Genomic_DNA"/>
</dbReference>
<dbReference type="AlphaFoldDB" id="A0A8H6RZR0"/>
<dbReference type="Gene3D" id="1.20.1280.50">
    <property type="match status" value="1"/>
</dbReference>
<dbReference type="CDD" id="cd09917">
    <property type="entry name" value="F-box_SF"/>
    <property type="match status" value="1"/>
</dbReference>
<dbReference type="SUPFAM" id="SSF81383">
    <property type="entry name" value="F-box domain"/>
    <property type="match status" value="1"/>
</dbReference>
<dbReference type="PROSITE" id="PS50181">
    <property type="entry name" value="FBOX"/>
    <property type="match status" value="1"/>
</dbReference>
<sequence>MVCALSRLPPEILPVIFELLDGQSILRCSAVCRGWRSIVSSSTEMHYLVELWADGLEPGHSLGRSSAEKLQRLLDWRQAWATLNWSATSDFPITEHPRAYELVGGVFAQHNTWPRSDFSTLRLPGVDAPQAQAMTRESVGVSSLDFAMDPTQDLVVFLYKVEFWSETGNFDIRSLSTLEPHPLAAHPTLSFDLRDDAFRRIFLQVADDVIGLLFRTSQVAEGSLRLVLFNWRTGTALLDLTGPELPHSISDFALLSPRSYILASVNVQSYIPGHGMHRGTGELHLYAFDGTRRNTDPDHIASLQLPAPHPGRLLERVIVHSGPFCAGLVPGAQFVKSNARRICVISLAYDRMESYSLYMHHAFFERCIQQRTADADADTNTDAVRAPVVPWGDWGPHNTRLLRGRHVFWLRYVHGERVVSPVDAACPYRIEVLDFGIFLRRTDPDQEDVFLGPSTISSASTVFKQDVVTCLPYRRITRDLDQRHILYLIDQDRLIGVNEMNRSTD</sequence>
<reference evidence="2" key="1">
    <citation type="submission" date="2020-05" db="EMBL/GenBank/DDBJ databases">
        <title>Mycena genomes resolve the evolution of fungal bioluminescence.</title>
        <authorList>
            <person name="Tsai I.J."/>
        </authorList>
    </citation>
    <scope>NUCLEOTIDE SEQUENCE</scope>
    <source>
        <strain evidence="2">110903Hualien_Pintung</strain>
    </source>
</reference>
<dbReference type="InterPro" id="IPR001810">
    <property type="entry name" value="F-box_dom"/>
</dbReference>
<dbReference type="Pfam" id="PF12937">
    <property type="entry name" value="F-box-like"/>
    <property type="match status" value="1"/>
</dbReference>
<accession>A0A8H6RZR0</accession>
<feature type="domain" description="F-box" evidence="1">
    <location>
        <begin position="2"/>
        <end position="48"/>
    </location>
</feature>